<organism evidence="1 2">
    <name type="scientific">Streptomyces camponoticapitis</name>
    <dbReference type="NCBI Taxonomy" id="1616125"/>
    <lineage>
        <taxon>Bacteria</taxon>
        <taxon>Bacillati</taxon>
        <taxon>Actinomycetota</taxon>
        <taxon>Actinomycetes</taxon>
        <taxon>Kitasatosporales</taxon>
        <taxon>Streptomycetaceae</taxon>
        <taxon>Streptomyces</taxon>
    </lineage>
</organism>
<evidence type="ECO:0000313" key="1">
    <source>
        <dbReference type="EMBL" id="GGJ97829.1"/>
    </source>
</evidence>
<reference evidence="2" key="1">
    <citation type="journal article" date="2019" name="Int. J. Syst. Evol. Microbiol.">
        <title>The Global Catalogue of Microorganisms (GCM) 10K type strain sequencing project: providing services to taxonomists for standard genome sequencing and annotation.</title>
        <authorList>
            <consortium name="The Broad Institute Genomics Platform"/>
            <consortium name="The Broad Institute Genome Sequencing Center for Infectious Disease"/>
            <person name="Wu L."/>
            <person name="Ma J."/>
        </authorList>
    </citation>
    <scope>NUCLEOTIDE SEQUENCE [LARGE SCALE GENOMIC DNA]</scope>
    <source>
        <strain evidence="2">CGMCC 4.7275</strain>
    </source>
</reference>
<evidence type="ECO:0000313" key="2">
    <source>
        <dbReference type="Proteomes" id="UP000660265"/>
    </source>
</evidence>
<dbReference type="RefSeq" id="WP_189108067.1">
    <property type="nucleotide sequence ID" value="NZ_BMMV01000008.1"/>
</dbReference>
<gene>
    <name evidence="1" type="ORF">GCM10011583_31640</name>
</gene>
<dbReference type="EMBL" id="BMMV01000008">
    <property type="protein sequence ID" value="GGJ97829.1"/>
    <property type="molecule type" value="Genomic_DNA"/>
</dbReference>
<dbReference type="Proteomes" id="UP000660265">
    <property type="component" value="Unassembled WGS sequence"/>
</dbReference>
<keyword evidence="2" id="KW-1185">Reference proteome</keyword>
<proteinExistence type="predicted"/>
<comment type="caution">
    <text evidence="1">The sequence shown here is derived from an EMBL/GenBank/DDBJ whole genome shotgun (WGS) entry which is preliminary data.</text>
</comment>
<accession>A0ABQ2E6B3</accession>
<sequence length="63" mass="6497">MSTPAPGPEEKAALRAIVIRSALDLETHQMRCVLCRTPGVICGTGANIAATTADAERALGMTS</sequence>
<name>A0ABQ2E6B3_9ACTN</name>
<protein>
    <submittedName>
        <fullName evidence="1">Uncharacterized protein</fullName>
    </submittedName>
</protein>